<evidence type="ECO:0000256" key="1">
    <source>
        <dbReference type="ARBA" id="ARBA00004651"/>
    </source>
</evidence>
<dbReference type="PIRSF" id="PIRSF038958">
    <property type="entry name" value="PG_synth_SpoVB"/>
    <property type="match status" value="1"/>
</dbReference>
<dbReference type="InterPro" id="IPR002797">
    <property type="entry name" value="Polysacc_synth"/>
</dbReference>
<feature type="transmembrane region" description="Helical" evidence="6">
    <location>
        <begin position="348"/>
        <end position="368"/>
    </location>
</feature>
<dbReference type="InterPro" id="IPR024923">
    <property type="entry name" value="PG_synth_SpoVB"/>
</dbReference>
<feature type="transmembrane region" description="Helical" evidence="6">
    <location>
        <begin position="208"/>
        <end position="229"/>
    </location>
</feature>
<feature type="transmembrane region" description="Helical" evidence="6">
    <location>
        <begin position="108"/>
        <end position="130"/>
    </location>
</feature>
<evidence type="ECO:0000256" key="4">
    <source>
        <dbReference type="ARBA" id="ARBA00022989"/>
    </source>
</evidence>
<comment type="subcellular location">
    <subcellularLocation>
        <location evidence="1">Cell membrane</location>
        <topology evidence="1">Multi-pass membrane protein</topology>
    </subcellularLocation>
</comment>
<feature type="transmembrane region" description="Helical" evidence="6">
    <location>
        <begin position="511"/>
        <end position="533"/>
    </location>
</feature>
<evidence type="ECO:0000313" key="8">
    <source>
        <dbReference type="Proteomes" id="UP001524473"/>
    </source>
</evidence>
<comment type="caution">
    <text evidence="7">The sequence shown here is derived from an EMBL/GenBank/DDBJ whole genome shotgun (WGS) entry which is preliminary data.</text>
</comment>
<feature type="transmembrane region" description="Helical" evidence="6">
    <location>
        <begin position="34"/>
        <end position="56"/>
    </location>
</feature>
<keyword evidence="8" id="KW-1185">Reference proteome</keyword>
<feature type="transmembrane region" description="Helical" evidence="6">
    <location>
        <begin position="184"/>
        <end position="202"/>
    </location>
</feature>
<feature type="transmembrane region" description="Helical" evidence="6">
    <location>
        <begin position="421"/>
        <end position="440"/>
    </location>
</feature>
<feature type="transmembrane region" description="Helical" evidence="6">
    <location>
        <begin position="446"/>
        <end position="465"/>
    </location>
</feature>
<dbReference type="CDD" id="cd13124">
    <property type="entry name" value="MATE_SpoVB_like"/>
    <property type="match status" value="1"/>
</dbReference>
<dbReference type="RefSeq" id="WP_256191864.1">
    <property type="nucleotide sequence ID" value="NZ_CAJKKG010000002.1"/>
</dbReference>
<dbReference type="PANTHER" id="PTHR30250:SF21">
    <property type="entry name" value="LIPID II FLIPPASE MURJ"/>
    <property type="match status" value="1"/>
</dbReference>
<proteinExistence type="predicted"/>
<feature type="transmembrane region" description="Helical" evidence="6">
    <location>
        <begin position="68"/>
        <end position="88"/>
    </location>
</feature>
<keyword evidence="2" id="KW-1003">Cell membrane</keyword>
<feature type="transmembrane region" description="Helical" evidence="6">
    <location>
        <begin position="388"/>
        <end position="409"/>
    </location>
</feature>
<dbReference type="PANTHER" id="PTHR30250">
    <property type="entry name" value="PST FAMILY PREDICTED COLANIC ACID TRANSPORTER"/>
    <property type="match status" value="1"/>
</dbReference>
<dbReference type="Pfam" id="PF01943">
    <property type="entry name" value="Polysacc_synt"/>
    <property type="match status" value="1"/>
</dbReference>
<name>A0ABT1S000_9FIRM</name>
<sequence length="566" mass="61095">MYYNKISITWRFCSREMRETIMAQEKKQSFMKGAVILSASTLLVKVLGLLFSIPLANLIDPKSMSYFYAAYDIFGFFLMLSTAGLPIAVSRMVGTAYAQGRRKEADQVFGVAFWLFFGVGLVGCLAMFFGSKQFASMMGYPGADLAIMALAPTMFFISVMSALRGYFQGRSNMVPTAVSQTIEAVTKVVIGVGLAVYILQQYDSDDWAAVGAVVGVSISAGLGTIYLVLYKLRQKRRDKDLPDVGSSGVSRKSMLKSLIWFAIPITIGSCFLSALDIVDMAVLSDRLQQGLHFTQEHVDDLRGLLGNARKFFDLPGAFVIPISTSLLPVLSGAIASNDKRSVDHISSISMRVTLLIAIPASVGMAVFADPICQLLLFNKPDAAAGTAPLLAMLSIAIAFNSTLFTTNAILQSFGRATTPVVNMAIGGVVKIVLSYVLIGIPEINAMGSAISTVVSYLLIMVLNLIAMRRSLPDMDGFVRMSLPILLSSAVMGAASYGAYCGLCLFVSPKLAVIPAIVLAVAVYAVSIVLFKAVTYDDVAMLPRGEQLARLLHVKKKVLPRHMRSSR</sequence>
<gene>
    <name evidence="7" type="ORF">NE695_10110</name>
</gene>
<accession>A0ABT1S000</accession>
<feature type="transmembrane region" description="Helical" evidence="6">
    <location>
        <begin position="314"/>
        <end position="336"/>
    </location>
</feature>
<dbReference type="EMBL" id="JANFZH010000021">
    <property type="protein sequence ID" value="MCQ4840264.1"/>
    <property type="molecule type" value="Genomic_DNA"/>
</dbReference>
<dbReference type="Proteomes" id="UP001524473">
    <property type="component" value="Unassembled WGS sequence"/>
</dbReference>
<dbReference type="InterPro" id="IPR050833">
    <property type="entry name" value="Poly_Biosynth_Transport"/>
</dbReference>
<evidence type="ECO:0000313" key="7">
    <source>
        <dbReference type="EMBL" id="MCQ4840264.1"/>
    </source>
</evidence>
<feature type="transmembrane region" description="Helical" evidence="6">
    <location>
        <begin position="258"/>
        <end position="278"/>
    </location>
</feature>
<keyword evidence="5 6" id="KW-0472">Membrane</keyword>
<protein>
    <submittedName>
        <fullName evidence="7">Polysaccharide biosynthesis protein</fullName>
    </submittedName>
</protein>
<keyword evidence="3 6" id="KW-0812">Transmembrane</keyword>
<feature type="transmembrane region" description="Helical" evidence="6">
    <location>
        <begin position="477"/>
        <end position="499"/>
    </location>
</feature>
<feature type="transmembrane region" description="Helical" evidence="6">
    <location>
        <begin position="142"/>
        <end position="163"/>
    </location>
</feature>
<organism evidence="7 8">
    <name type="scientific">Neglectibacter timonensis</name>
    <dbReference type="NCBI Taxonomy" id="1776382"/>
    <lineage>
        <taxon>Bacteria</taxon>
        <taxon>Bacillati</taxon>
        <taxon>Bacillota</taxon>
        <taxon>Clostridia</taxon>
        <taxon>Eubacteriales</taxon>
        <taxon>Oscillospiraceae</taxon>
        <taxon>Neglectibacter</taxon>
    </lineage>
</organism>
<evidence type="ECO:0000256" key="3">
    <source>
        <dbReference type="ARBA" id="ARBA00022692"/>
    </source>
</evidence>
<evidence type="ECO:0000256" key="2">
    <source>
        <dbReference type="ARBA" id="ARBA00022475"/>
    </source>
</evidence>
<evidence type="ECO:0000256" key="6">
    <source>
        <dbReference type="SAM" id="Phobius"/>
    </source>
</evidence>
<evidence type="ECO:0000256" key="5">
    <source>
        <dbReference type="ARBA" id="ARBA00023136"/>
    </source>
</evidence>
<keyword evidence="4 6" id="KW-1133">Transmembrane helix</keyword>
<reference evidence="7 8" key="1">
    <citation type="submission" date="2022-06" db="EMBL/GenBank/DDBJ databases">
        <title>Isolation of gut microbiota from human fecal samples.</title>
        <authorList>
            <person name="Pamer E.G."/>
            <person name="Barat B."/>
            <person name="Waligurski E."/>
            <person name="Medina S."/>
            <person name="Paddock L."/>
            <person name="Mostad J."/>
        </authorList>
    </citation>
    <scope>NUCLEOTIDE SEQUENCE [LARGE SCALE GENOMIC DNA]</scope>
    <source>
        <strain evidence="7 8">DFI.9.73</strain>
    </source>
</reference>